<protein>
    <submittedName>
        <fullName evidence="1">Uncharacterized protein</fullName>
    </submittedName>
</protein>
<proteinExistence type="predicted"/>
<name>A0A4D8QGJ2_AZOBR</name>
<organism evidence="1 2">
    <name type="scientific">Azospirillum brasilense</name>
    <dbReference type="NCBI Taxonomy" id="192"/>
    <lineage>
        <taxon>Bacteria</taxon>
        <taxon>Pseudomonadati</taxon>
        <taxon>Pseudomonadota</taxon>
        <taxon>Alphaproteobacteria</taxon>
        <taxon>Rhodospirillales</taxon>
        <taxon>Azospirillaceae</taxon>
        <taxon>Azospirillum</taxon>
    </lineage>
</organism>
<dbReference type="Proteomes" id="UP000298596">
    <property type="component" value="Plasmid p6"/>
</dbReference>
<keyword evidence="1" id="KW-0614">Plasmid</keyword>
<evidence type="ECO:0000313" key="1">
    <source>
        <dbReference type="EMBL" id="QCO07340.1"/>
    </source>
</evidence>
<reference evidence="1 2" key="1">
    <citation type="submission" date="2018-09" db="EMBL/GenBank/DDBJ databases">
        <title>Whole genome based analysis of evolution and adaptive divergence in Indian and Brazilian strains of Azospirillum brasilense.</title>
        <authorList>
            <person name="Singh C."/>
            <person name="Tripathi A.K."/>
        </authorList>
    </citation>
    <scope>NUCLEOTIDE SEQUENCE [LARGE SCALE GENOMIC DNA]</scope>
    <source>
        <strain evidence="1 2">MTCC4036</strain>
        <plasmid evidence="1 2">p6</plasmid>
    </source>
</reference>
<dbReference type="AlphaFoldDB" id="A0A4D8QGJ2"/>
<dbReference type="EMBL" id="CP032336">
    <property type="protein sequence ID" value="QCO07340.1"/>
    <property type="molecule type" value="Genomic_DNA"/>
</dbReference>
<sequence>MAARFRFYADFTDKWGELQTINVLADSAEDAVRRLRWDAGNFAKNFKFRPDWDLIVFDDGTLMLRTEWEQFRRRQEMPAAAAE</sequence>
<evidence type="ECO:0000313" key="2">
    <source>
        <dbReference type="Proteomes" id="UP000298596"/>
    </source>
</evidence>
<geneLocation type="plasmid" evidence="1 2">
    <name>p6</name>
</geneLocation>
<gene>
    <name evidence="1" type="ORF">D3867_36275</name>
</gene>
<accession>A0A4D8QGJ2</accession>